<proteinExistence type="predicted"/>
<dbReference type="PANTHER" id="PTHR37810:SF9">
    <property type="entry name" value="MEMBRANE PROTEIN"/>
    <property type="match status" value="1"/>
</dbReference>
<feature type="transmembrane region" description="Helical" evidence="1">
    <location>
        <begin position="341"/>
        <end position="358"/>
    </location>
</feature>
<feature type="transmembrane region" description="Helical" evidence="1">
    <location>
        <begin position="263"/>
        <end position="284"/>
    </location>
</feature>
<keyword evidence="1" id="KW-1133">Transmembrane helix</keyword>
<protein>
    <submittedName>
        <fullName evidence="4">DUF1648 domain-containing protein</fullName>
    </submittedName>
</protein>
<evidence type="ECO:0000256" key="1">
    <source>
        <dbReference type="SAM" id="Phobius"/>
    </source>
</evidence>
<dbReference type="EMBL" id="JBEGDG010000020">
    <property type="protein sequence ID" value="MEQ6357052.1"/>
    <property type="molecule type" value="Genomic_DNA"/>
</dbReference>
<evidence type="ECO:0000313" key="4">
    <source>
        <dbReference type="EMBL" id="MEQ6357052.1"/>
    </source>
</evidence>
<keyword evidence="1" id="KW-0812">Transmembrane</keyword>
<sequence length="359" mass="41229">MLFIVSIFIFVGVLETLTPFLSRKTTVFGVSIPEPYVQHQQLQLFKKHYSMLVGSIAAAFLLGQISLLFTSIQEEKFVLLSFILLFVILLISAALYMFYHIKIIKLKKHENWEAHVKTVYVTDLSIRDRDEVLSPKFFILPIIVNLALITFTYMNYNSIPDVFATHWNAAGEVDGWTEKTWISVIVMPLILLGIQISVFIMSFGMKSAKIQLSAQAKEASANRELAQRKYGSWYLAAMNHNMTILLVVLHYTTVILKNQTVPYFFPLFIVFMIVTLGGLILFTWKLSKSNERFGDLHTNETAAADDRYWKWGIVYINKNDPSLLVQKKYGVGWTVNMANKWSYIILLVIFVPILLFISL</sequence>
<feature type="domain" description="DUF5808" evidence="3">
    <location>
        <begin position="318"/>
        <end position="343"/>
    </location>
</feature>
<reference evidence="4 5" key="1">
    <citation type="submission" date="2024-06" db="EMBL/GenBank/DDBJ databases">
        <title>Lysinibacillus zambalefons sp. nov., a Novel Firmicute Isolated from the Poon Bato Zambales Hyperalkaline Spring.</title>
        <authorList>
            <person name="Aja J.A."/>
            <person name="Lazaro J.E.H."/>
            <person name="Llorin L.D."/>
            <person name="Lim K.R."/>
            <person name="Teodosio J."/>
            <person name="Dalisay D.S."/>
        </authorList>
    </citation>
    <scope>NUCLEOTIDE SEQUENCE [LARGE SCALE GENOMIC DNA]</scope>
    <source>
        <strain evidence="4 5">M3</strain>
    </source>
</reference>
<dbReference type="RefSeq" id="WP_349661430.1">
    <property type="nucleotide sequence ID" value="NZ_JBEGDG010000020.1"/>
</dbReference>
<keyword evidence="5" id="KW-1185">Reference proteome</keyword>
<dbReference type="Pfam" id="PF07853">
    <property type="entry name" value="DUF1648"/>
    <property type="match status" value="1"/>
</dbReference>
<name>A0ABV1MX07_9BACI</name>
<keyword evidence="1" id="KW-0472">Membrane</keyword>
<dbReference type="Pfam" id="PF19124">
    <property type="entry name" value="DUF5808"/>
    <property type="match status" value="1"/>
</dbReference>
<feature type="transmembrane region" description="Helical" evidence="1">
    <location>
        <begin position="78"/>
        <end position="99"/>
    </location>
</feature>
<feature type="domain" description="DUF1648" evidence="2">
    <location>
        <begin position="146"/>
        <end position="191"/>
    </location>
</feature>
<gene>
    <name evidence="4" type="ORF">ABNX05_20695</name>
</gene>
<evidence type="ECO:0000259" key="2">
    <source>
        <dbReference type="Pfam" id="PF07853"/>
    </source>
</evidence>
<feature type="transmembrane region" description="Helical" evidence="1">
    <location>
        <begin position="233"/>
        <end position="251"/>
    </location>
</feature>
<feature type="transmembrane region" description="Helical" evidence="1">
    <location>
        <begin position="49"/>
        <end position="72"/>
    </location>
</feature>
<feature type="transmembrane region" description="Helical" evidence="1">
    <location>
        <begin position="181"/>
        <end position="203"/>
    </location>
</feature>
<evidence type="ECO:0000313" key="5">
    <source>
        <dbReference type="Proteomes" id="UP001478862"/>
    </source>
</evidence>
<dbReference type="PANTHER" id="PTHR37810">
    <property type="entry name" value="IMMUNITY PROTEIN SDPI"/>
    <property type="match status" value="1"/>
</dbReference>
<dbReference type="InterPro" id="IPR043831">
    <property type="entry name" value="DUF5808"/>
</dbReference>
<organism evidence="4 5">
    <name type="scientific">Lysinibacillus zambalensis</name>
    <dbReference type="NCBI Taxonomy" id="3160866"/>
    <lineage>
        <taxon>Bacteria</taxon>
        <taxon>Bacillati</taxon>
        <taxon>Bacillota</taxon>
        <taxon>Bacilli</taxon>
        <taxon>Bacillales</taxon>
        <taxon>Bacillaceae</taxon>
        <taxon>Lysinibacillus</taxon>
    </lineage>
</organism>
<accession>A0ABV1MX07</accession>
<evidence type="ECO:0000259" key="3">
    <source>
        <dbReference type="Pfam" id="PF19124"/>
    </source>
</evidence>
<dbReference type="Proteomes" id="UP001478862">
    <property type="component" value="Unassembled WGS sequence"/>
</dbReference>
<dbReference type="InterPro" id="IPR012867">
    <property type="entry name" value="DUF1648"/>
</dbReference>
<comment type="caution">
    <text evidence="4">The sequence shown here is derived from an EMBL/GenBank/DDBJ whole genome shotgun (WGS) entry which is preliminary data.</text>
</comment>
<feature type="transmembrane region" description="Helical" evidence="1">
    <location>
        <begin position="137"/>
        <end position="156"/>
    </location>
</feature>